<sequence length="98" mass="10749">MLIKGNDVVNKVQFIEKISGDANISKIASARVLDAFIEAISKTLRTGDHVGLVGFGTFSVRSRSDRVGRNPQTGETIKIEKRKVPIFKAGKVFRDSCN</sequence>
<protein>
    <submittedName>
        <fullName evidence="6">DNA-binding protein HU-beta</fullName>
    </submittedName>
</protein>
<dbReference type="Gene3D" id="4.10.520.10">
    <property type="entry name" value="IHF-like DNA-binding proteins"/>
    <property type="match status" value="1"/>
</dbReference>
<dbReference type="GO" id="GO:0003677">
    <property type="term" value="F:DNA binding"/>
    <property type="evidence" value="ECO:0007669"/>
    <property type="project" value="UniProtKB-KW"/>
</dbReference>
<dbReference type="eggNOG" id="COG0776">
    <property type="taxonomic scope" value="Bacteria"/>
</dbReference>
<keyword evidence="7" id="KW-1185">Reference proteome</keyword>
<comment type="similarity">
    <text evidence="2 5">Belongs to the bacterial histone-like protein family.</text>
</comment>
<dbReference type="InterPro" id="IPR000119">
    <property type="entry name" value="Hist_DNA-bd"/>
</dbReference>
<comment type="function">
    <text evidence="1">Histone-like DNA-binding protein which is capable of wrapping DNA to stabilize it, and thus to prevent its denaturation under extreme environmental conditions.</text>
</comment>
<dbReference type="GO" id="GO:0030261">
    <property type="term" value="P:chromosome condensation"/>
    <property type="evidence" value="ECO:0007669"/>
    <property type="project" value="UniProtKB-KW"/>
</dbReference>
<evidence type="ECO:0000313" key="6">
    <source>
        <dbReference type="EMBL" id="KEY90952.1"/>
    </source>
</evidence>
<dbReference type="Proteomes" id="UP000053784">
    <property type="component" value="Unassembled WGS sequence"/>
</dbReference>
<dbReference type="InterPro" id="IPR020816">
    <property type="entry name" value="Histone-like_DNA-bd_CS"/>
</dbReference>
<reference evidence="6 7" key="1">
    <citation type="submission" date="2014-03" db="EMBL/GenBank/DDBJ databases">
        <title>Selection and divergence in the genomes of co-occurring obligate luminous symbionts with specific hosts.</title>
        <authorList>
            <person name="Hendry T.A."/>
            <person name="de Wet J.R."/>
            <person name="Dunlap P.V."/>
        </authorList>
    </citation>
    <scope>NUCLEOTIDE SEQUENCE [LARGE SCALE GENOMIC DNA]</scope>
    <source>
        <strain evidence="6 7">Ppalp.1</strain>
    </source>
</reference>
<keyword evidence="4 6" id="KW-0238">DNA-binding</keyword>
<evidence type="ECO:0000256" key="1">
    <source>
        <dbReference type="ARBA" id="ARBA00003819"/>
    </source>
</evidence>
<accession>A0A084CMC3</accession>
<evidence type="ECO:0000256" key="5">
    <source>
        <dbReference type="RuleBase" id="RU003939"/>
    </source>
</evidence>
<dbReference type="PANTHER" id="PTHR33175">
    <property type="entry name" value="DNA-BINDING PROTEIN HU"/>
    <property type="match status" value="1"/>
</dbReference>
<comment type="caution">
    <text evidence="6">The sequence shown here is derived from an EMBL/GenBank/DDBJ whole genome shotgun (WGS) entry which is preliminary data.</text>
</comment>
<dbReference type="CDD" id="cd13831">
    <property type="entry name" value="HU"/>
    <property type="match status" value="1"/>
</dbReference>
<dbReference type="InterPro" id="IPR010992">
    <property type="entry name" value="IHF-like_DNA-bd_dom_sf"/>
</dbReference>
<keyword evidence="3" id="KW-0226">DNA condensation</keyword>
<evidence type="ECO:0000256" key="3">
    <source>
        <dbReference type="ARBA" id="ARBA00023067"/>
    </source>
</evidence>
<organism evidence="6 7">
    <name type="scientific">Candidatus Photodesmus blepharonis</name>
    <dbReference type="NCBI Taxonomy" id="1179155"/>
    <lineage>
        <taxon>Bacteria</taxon>
        <taxon>Pseudomonadati</taxon>
        <taxon>Pseudomonadota</taxon>
        <taxon>Gammaproteobacteria</taxon>
        <taxon>Vibrionales</taxon>
        <taxon>Vibrionaceae</taxon>
        <taxon>Candidatus Photodesmus</taxon>
    </lineage>
</organism>
<gene>
    <name evidence="6" type="primary">hupB</name>
    <name evidence="6" type="ORF">CF67_07006</name>
</gene>
<name>A0A084CMC3_9GAMM</name>
<dbReference type="EMBL" id="JGVK01000031">
    <property type="protein sequence ID" value="KEY90952.1"/>
    <property type="molecule type" value="Genomic_DNA"/>
</dbReference>
<evidence type="ECO:0000313" key="7">
    <source>
        <dbReference type="Proteomes" id="UP000053784"/>
    </source>
</evidence>
<dbReference type="GO" id="GO:0005829">
    <property type="term" value="C:cytosol"/>
    <property type="evidence" value="ECO:0007669"/>
    <property type="project" value="TreeGrafter"/>
</dbReference>
<dbReference type="SMART" id="SM00411">
    <property type="entry name" value="BHL"/>
    <property type="match status" value="1"/>
</dbReference>
<evidence type="ECO:0000256" key="2">
    <source>
        <dbReference type="ARBA" id="ARBA00010529"/>
    </source>
</evidence>
<proteinExistence type="inferred from homology"/>
<dbReference type="AlphaFoldDB" id="A0A084CMC3"/>
<dbReference type="PRINTS" id="PR01727">
    <property type="entry name" value="DNABINDINGHU"/>
</dbReference>
<evidence type="ECO:0000256" key="4">
    <source>
        <dbReference type="ARBA" id="ARBA00023125"/>
    </source>
</evidence>
<dbReference type="GO" id="GO:0030527">
    <property type="term" value="F:structural constituent of chromatin"/>
    <property type="evidence" value="ECO:0007669"/>
    <property type="project" value="InterPro"/>
</dbReference>
<dbReference type="Pfam" id="PF00216">
    <property type="entry name" value="Bac_DNA_binding"/>
    <property type="match status" value="1"/>
</dbReference>
<dbReference type="STRING" id="1179155.CF67_07006"/>
<dbReference type="PROSITE" id="PS00045">
    <property type="entry name" value="HISTONE_LIKE"/>
    <property type="match status" value="1"/>
</dbReference>
<dbReference type="SUPFAM" id="SSF47729">
    <property type="entry name" value="IHF-like DNA-binding proteins"/>
    <property type="match status" value="1"/>
</dbReference>
<dbReference type="PANTHER" id="PTHR33175:SF3">
    <property type="entry name" value="DNA-BINDING PROTEIN HU-BETA"/>
    <property type="match status" value="1"/>
</dbReference>